<accession>A0A4Y2WJC1</accession>
<evidence type="ECO:0000313" key="2">
    <source>
        <dbReference type="EMBL" id="GBO36708.1"/>
    </source>
</evidence>
<evidence type="ECO:0000313" key="1">
    <source>
        <dbReference type="EMBL" id="GBO36705.1"/>
    </source>
</evidence>
<evidence type="ECO:0000313" key="4">
    <source>
        <dbReference type="EMBL" id="GBO36716.1"/>
    </source>
</evidence>
<dbReference type="EMBL" id="BGPR01060958">
    <property type="protein sequence ID" value="GBO36708.1"/>
    <property type="molecule type" value="Genomic_DNA"/>
</dbReference>
<sequence>MLSSYATGSFFLQQWRTENVYFGMMNNAAKSDSPDRRLWVFWLPKESFLTRYTVSLQNLVEEKYSVQPHTFGAWTWHGLFDGRKQKGWSQ</sequence>
<keyword evidence="5" id="KW-1185">Reference proteome</keyword>
<protein>
    <submittedName>
        <fullName evidence="4">Uncharacterized protein</fullName>
    </submittedName>
</protein>
<evidence type="ECO:0000313" key="3">
    <source>
        <dbReference type="EMBL" id="GBO36714.1"/>
    </source>
</evidence>
<comment type="caution">
    <text evidence="4">The sequence shown here is derived from an EMBL/GenBank/DDBJ whole genome shotgun (WGS) entry which is preliminary data.</text>
</comment>
<dbReference type="Proteomes" id="UP000499080">
    <property type="component" value="Unassembled WGS sequence"/>
</dbReference>
<reference evidence="4 5" key="1">
    <citation type="journal article" date="2019" name="Sci. Rep.">
        <title>Orb-weaving spider Araneus ventricosus genome elucidates the spidroin gene catalogue.</title>
        <authorList>
            <person name="Kono N."/>
            <person name="Nakamura H."/>
            <person name="Ohtoshi R."/>
            <person name="Moran D.A.P."/>
            <person name="Shinohara A."/>
            <person name="Yoshida Y."/>
            <person name="Fujiwara M."/>
            <person name="Mori M."/>
            <person name="Tomita M."/>
            <person name="Arakawa K."/>
        </authorList>
    </citation>
    <scope>NUCLEOTIDE SEQUENCE [LARGE SCALE GENOMIC DNA]</scope>
</reference>
<organism evidence="4 5">
    <name type="scientific">Araneus ventricosus</name>
    <name type="common">Orbweaver spider</name>
    <name type="synonym">Epeira ventricosa</name>
    <dbReference type="NCBI Taxonomy" id="182803"/>
    <lineage>
        <taxon>Eukaryota</taxon>
        <taxon>Metazoa</taxon>
        <taxon>Ecdysozoa</taxon>
        <taxon>Arthropoda</taxon>
        <taxon>Chelicerata</taxon>
        <taxon>Arachnida</taxon>
        <taxon>Araneae</taxon>
        <taxon>Araneomorphae</taxon>
        <taxon>Entelegynae</taxon>
        <taxon>Araneoidea</taxon>
        <taxon>Araneidae</taxon>
        <taxon>Araneus</taxon>
    </lineage>
</organism>
<dbReference type="AlphaFoldDB" id="A0A4Y2WJC1"/>
<dbReference type="EMBL" id="BGPR01060963">
    <property type="protein sequence ID" value="GBO36714.1"/>
    <property type="molecule type" value="Genomic_DNA"/>
</dbReference>
<dbReference type="EMBL" id="BGPR01060965">
    <property type="protein sequence ID" value="GBO36716.1"/>
    <property type="molecule type" value="Genomic_DNA"/>
</dbReference>
<gene>
    <name evidence="2" type="ORF">AVEN_106972_1</name>
    <name evidence="3" type="ORF">AVEN_180386_1</name>
    <name evidence="4" type="ORF">AVEN_209377_1</name>
    <name evidence="1" type="ORF">AVEN_245312_1</name>
</gene>
<dbReference type="EMBL" id="BGPR01060954">
    <property type="protein sequence ID" value="GBO36705.1"/>
    <property type="molecule type" value="Genomic_DNA"/>
</dbReference>
<evidence type="ECO:0000313" key="5">
    <source>
        <dbReference type="Proteomes" id="UP000499080"/>
    </source>
</evidence>
<proteinExistence type="predicted"/>
<name>A0A4Y2WJC1_ARAVE</name>